<comment type="caution">
    <text evidence="1">The sequence shown here is derived from an EMBL/GenBank/DDBJ whole genome shotgun (WGS) entry which is preliminary data.</text>
</comment>
<evidence type="ECO:0000313" key="1">
    <source>
        <dbReference type="EMBL" id="CAG8546174.1"/>
    </source>
</evidence>
<reference evidence="1" key="1">
    <citation type="submission" date="2021-06" db="EMBL/GenBank/DDBJ databases">
        <authorList>
            <person name="Kallberg Y."/>
            <person name="Tangrot J."/>
            <person name="Rosling A."/>
        </authorList>
    </citation>
    <scope>NUCLEOTIDE SEQUENCE</scope>
    <source>
        <strain evidence="1">MT106</strain>
    </source>
</reference>
<sequence>MLPRPMTTNEILFLSKPNDLFTLKSNQMHLGIAVPKNSEILKRKFVFE</sequence>
<gene>
    <name evidence="1" type="ORF">AGERDE_LOCUS6431</name>
</gene>
<dbReference type="AlphaFoldDB" id="A0A9N9AYF5"/>
<dbReference type="EMBL" id="CAJVPL010001002">
    <property type="protein sequence ID" value="CAG8546174.1"/>
    <property type="molecule type" value="Genomic_DNA"/>
</dbReference>
<proteinExistence type="predicted"/>
<keyword evidence="2" id="KW-1185">Reference proteome</keyword>
<accession>A0A9N9AYF5</accession>
<organism evidence="1 2">
    <name type="scientific">Ambispora gerdemannii</name>
    <dbReference type="NCBI Taxonomy" id="144530"/>
    <lineage>
        <taxon>Eukaryota</taxon>
        <taxon>Fungi</taxon>
        <taxon>Fungi incertae sedis</taxon>
        <taxon>Mucoromycota</taxon>
        <taxon>Glomeromycotina</taxon>
        <taxon>Glomeromycetes</taxon>
        <taxon>Archaeosporales</taxon>
        <taxon>Ambisporaceae</taxon>
        <taxon>Ambispora</taxon>
    </lineage>
</organism>
<evidence type="ECO:0000313" key="2">
    <source>
        <dbReference type="Proteomes" id="UP000789831"/>
    </source>
</evidence>
<protein>
    <submittedName>
        <fullName evidence="1">655_t:CDS:1</fullName>
    </submittedName>
</protein>
<dbReference type="Proteomes" id="UP000789831">
    <property type="component" value="Unassembled WGS sequence"/>
</dbReference>
<name>A0A9N9AYF5_9GLOM</name>